<gene>
    <name evidence="1" type="ORF">PSQ19_09330</name>
</gene>
<evidence type="ECO:0000313" key="1">
    <source>
        <dbReference type="EMBL" id="WDR04168.1"/>
    </source>
</evidence>
<dbReference type="EMBL" id="CP118246">
    <property type="protein sequence ID" value="WDR04168.1"/>
    <property type="molecule type" value="Genomic_DNA"/>
</dbReference>
<organism evidence="1 2">
    <name type="scientific">Devosia algicola</name>
    <dbReference type="NCBI Taxonomy" id="3026418"/>
    <lineage>
        <taxon>Bacteria</taxon>
        <taxon>Pseudomonadati</taxon>
        <taxon>Pseudomonadota</taxon>
        <taxon>Alphaproteobacteria</taxon>
        <taxon>Hyphomicrobiales</taxon>
        <taxon>Devosiaceae</taxon>
        <taxon>Devosia</taxon>
    </lineage>
</organism>
<keyword evidence="2" id="KW-1185">Reference proteome</keyword>
<protein>
    <submittedName>
        <fullName evidence="1">Uncharacterized protein</fullName>
    </submittedName>
</protein>
<name>A0ABY7YSR7_9HYPH</name>
<reference evidence="1 2" key="1">
    <citation type="submission" date="2023-02" db="EMBL/GenBank/DDBJ databases">
        <title>Devosia algicola sp. nov., isolated from the phycosphere of marine algae.</title>
        <authorList>
            <person name="Kim J.M."/>
            <person name="Lee J.K."/>
            <person name="Choi B.J."/>
            <person name="Bayburt H."/>
            <person name="Jeon C.O."/>
        </authorList>
    </citation>
    <scope>NUCLEOTIDE SEQUENCE [LARGE SCALE GENOMIC DNA]</scope>
    <source>
        <strain evidence="1 2">G20-9</strain>
    </source>
</reference>
<dbReference type="RefSeq" id="WP_282220552.1">
    <property type="nucleotide sequence ID" value="NZ_CP118246.1"/>
</dbReference>
<proteinExistence type="predicted"/>
<sequence length="132" mass="13436">MSDLDFQAAGTRLTGTLTRGSDGLTNGSLKLMAPDVSVAAALLLAEAQGAINADITLVGADGQQNANVVANAKELVFNDIRVGSADISAQLSDLLGVPVINGSAKAQSVSAAGVDVDQAQCNSDPDRHYNRI</sequence>
<accession>A0ABY7YSR7</accession>
<evidence type="ECO:0000313" key="2">
    <source>
        <dbReference type="Proteomes" id="UP001220530"/>
    </source>
</evidence>
<dbReference type="Proteomes" id="UP001220530">
    <property type="component" value="Chromosome"/>
</dbReference>